<dbReference type="PROSITE" id="PS50111">
    <property type="entry name" value="CHEMOTAXIS_TRANSDUC_2"/>
    <property type="match status" value="1"/>
</dbReference>
<name>A0A5C8ZJM2_9ACTN</name>
<dbReference type="Pfam" id="PF00015">
    <property type="entry name" value="MCPsignal"/>
    <property type="match status" value="1"/>
</dbReference>
<dbReference type="PANTHER" id="PTHR32089">
    <property type="entry name" value="METHYL-ACCEPTING CHEMOTAXIS PROTEIN MCPB"/>
    <property type="match status" value="1"/>
</dbReference>
<dbReference type="PANTHER" id="PTHR32089:SF112">
    <property type="entry name" value="LYSOZYME-LIKE PROTEIN-RELATED"/>
    <property type="match status" value="1"/>
</dbReference>
<organism evidence="4 5">
    <name type="scientific">Quadrisphaera setariae</name>
    <dbReference type="NCBI Taxonomy" id="2593304"/>
    <lineage>
        <taxon>Bacteria</taxon>
        <taxon>Bacillati</taxon>
        <taxon>Actinomycetota</taxon>
        <taxon>Actinomycetes</taxon>
        <taxon>Kineosporiales</taxon>
        <taxon>Kineosporiaceae</taxon>
        <taxon>Quadrisphaera</taxon>
    </lineage>
</organism>
<dbReference type="OrthoDB" id="5179380at2"/>
<feature type="domain" description="Methyl-accepting transducer" evidence="3">
    <location>
        <begin position="97"/>
        <end position="240"/>
    </location>
</feature>
<keyword evidence="5" id="KW-1185">Reference proteome</keyword>
<dbReference type="InterPro" id="IPR004089">
    <property type="entry name" value="MCPsignal_dom"/>
</dbReference>
<dbReference type="AlphaFoldDB" id="A0A5C8ZJM2"/>
<dbReference type="GO" id="GO:0007165">
    <property type="term" value="P:signal transduction"/>
    <property type="evidence" value="ECO:0007669"/>
    <property type="project" value="UniProtKB-KW"/>
</dbReference>
<dbReference type="Proteomes" id="UP000321234">
    <property type="component" value="Unassembled WGS sequence"/>
</dbReference>
<dbReference type="EMBL" id="VKAC01000001">
    <property type="protein sequence ID" value="TXR58255.1"/>
    <property type="molecule type" value="Genomic_DNA"/>
</dbReference>
<evidence type="ECO:0000256" key="2">
    <source>
        <dbReference type="PROSITE-ProRule" id="PRU00284"/>
    </source>
</evidence>
<accession>A0A5C8ZJM2</accession>
<proteinExistence type="predicted"/>
<reference evidence="4 5" key="1">
    <citation type="submission" date="2019-07" db="EMBL/GenBank/DDBJ databases">
        <title>Quadrisphaera sp. strain DD2A genome sequencing and assembly.</title>
        <authorList>
            <person name="Kim I."/>
        </authorList>
    </citation>
    <scope>NUCLEOTIDE SEQUENCE [LARGE SCALE GENOMIC DNA]</scope>
    <source>
        <strain evidence="4 5">DD2A</strain>
    </source>
</reference>
<dbReference type="SMART" id="SM00283">
    <property type="entry name" value="MA"/>
    <property type="match status" value="1"/>
</dbReference>
<dbReference type="GO" id="GO:0016020">
    <property type="term" value="C:membrane"/>
    <property type="evidence" value="ECO:0007669"/>
    <property type="project" value="InterPro"/>
</dbReference>
<gene>
    <name evidence="4" type="ORF">FMM08_01580</name>
</gene>
<dbReference type="SUPFAM" id="SSF58104">
    <property type="entry name" value="Methyl-accepting chemotaxis protein (MCP) signaling domain"/>
    <property type="match status" value="1"/>
</dbReference>
<evidence type="ECO:0000259" key="3">
    <source>
        <dbReference type="PROSITE" id="PS50111"/>
    </source>
</evidence>
<evidence type="ECO:0000256" key="1">
    <source>
        <dbReference type="ARBA" id="ARBA00023224"/>
    </source>
</evidence>
<protein>
    <submittedName>
        <fullName evidence="4">Chemotaxis protein</fullName>
    </submittedName>
</protein>
<comment type="caution">
    <text evidence="4">The sequence shown here is derived from an EMBL/GenBank/DDBJ whole genome shotgun (WGS) entry which is preliminary data.</text>
</comment>
<sequence>MADASDAADLAALRNEVNAALDVADAFVRESSASLTAAAEGRFHRRFLLRGMPGSFRTAAVTINAGGDAVRRGAEDVARAGVARLALADDFEASAVSTTREVGAATQVLSAAAAQATTSARHAADEADAARRTMEDLSASSDKIREVVAVIDSIASQTRLLALNATIEAARAGEAGKGFSVVASEVKDLADQTGRATEQVTQQVEAVQTASGSAVAVITRVVDTIAQMSEVIADMATSVDGGDSAAQGRVRGLADTARQLEAQVVDLLSGMRR</sequence>
<evidence type="ECO:0000313" key="4">
    <source>
        <dbReference type="EMBL" id="TXR58255.1"/>
    </source>
</evidence>
<evidence type="ECO:0000313" key="5">
    <source>
        <dbReference type="Proteomes" id="UP000321234"/>
    </source>
</evidence>
<keyword evidence="1 2" id="KW-0807">Transducer</keyword>
<dbReference type="Gene3D" id="1.10.287.950">
    <property type="entry name" value="Methyl-accepting chemotaxis protein"/>
    <property type="match status" value="1"/>
</dbReference>